<dbReference type="AlphaFoldDB" id="A0A6J4KLS9"/>
<evidence type="ECO:0000313" key="1">
    <source>
        <dbReference type="EMBL" id="CAA9308661.1"/>
    </source>
</evidence>
<gene>
    <name evidence="1" type="ORF">AVDCRST_MAG07-303</name>
</gene>
<organism evidence="1">
    <name type="scientific">uncultured Frankineae bacterium</name>
    <dbReference type="NCBI Taxonomy" id="437475"/>
    <lineage>
        <taxon>Bacteria</taxon>
        <taxon>Bacillati</taxon>
        <taxon>Actinomycetota</taxon>
        <taxon>Actinomycetes</taxon>
        <taxon>Frankiales</taxon>
        <taxon>environmental samples</taxon>
    </lineage>
</organism>
<protein>
    <submittedName>
        <fullName evidence="1">Uncharacterized protein</fullName>
    </submittedName>
</protein>
<sequence>MSLLLLALLLPLGLLALMLGMERVERSLRVESVGDQLESFLEHARPEEVETYVSQGYAAALERYWRRRRLSRLLPGRPRSSA</sequence>
<dbReference type="EMBL" id="CADCUB010000019">
    <property type="protein sequence ID" value="CAA9308661.1"/>
    <property type="molecule type" value="Genomic_DNA"/>
</dbReference>
<name>A0A6J4KLS9_9ACTN</name>
<reference evidence="1" key="1">
    <citation type="submission" date="2020-02" db="EMBL/GenBank/DDBJ databases">
        <authorList>
            <person name="Meier V. D."/>
        </authorList>
    </citation>
    <scope>NUCLEOTIDE SEQUENCE</scope>
    <source>
        <strain evidence="1">AVDCRST_MAG07</strain>
    </source>
</reference>
<proteinExistence type="predicted"/>
<accession>A0A6J4KLS9</accession>